<evidence type="ECO:0000313" key="1">
    <source>
        <dbReference type="EMBL" id="ASJ24425.1"/>
    </source>
</evidence>
<organism evidence="1 2">
    <name type="scientific">Laribacter hongkongensis</name>
    <dbReference type="NCBI Taxonomy" id="168471"/>
    <lineage>
        <taxon>Bacteria</taxon>
        <taxon>Pseudomonadati</taxon>
        <taxon>Pseudomonadota</taxon>
        <taxon>Betaproteobacteria</taxon>
        <taxon>Neisseriales</taxon>
        <taxon>Aquaspirillaceae</taxon>
        <taxon>Laribacter</taxon>
    </lineage>
</organism>
<dbReference type="GO" id="GO:0016853">
    <property type="term" value="F:isomerase activity"/>
    <property type="evidence" value="ECO:0007669"/>
    <property type="project" value="UniProtKB-KW"/>
</dbReference>
<dbReference type="Pfam" id="PF12680">
    <property type="entry name" value="SnoaL_2"/>
    <property type="match status" value="1"/>
</dbReference>
<dbReference type="OrthoDB" id="1115105at2"/>
<sequence>MDQADRDAALSPEAAAAAPSGAELRTQLAALADWYASLDPVSLEDIGRFYTASACFKDPFNTVRSRDGIAAVFRHMFKTLDEPVFIIHDQLLDGTQAFMTWDFRFRRGARIWHLHGGSHLHLDRSGKVTCHRDYWDSAEELLHKLPLVGPPLRLLRRMLSVRDEGWHQ</sequence>
<dbReference type="RefSeq" id="WP_027824525.1">
    <property type="nucleotide sequence ID" value="NZ_CP022115.1"/>
</dbReference>
<dbReference type="Proteomes" id="UP000197424">
    <property type="component" value="Chromosome"/>
</dbReference>
<dbReference type="SUPFAM" id="SSF54427">
    <property type="entry name" value="NTF2-like"/>
    <property type="match status" value="1"/>
</dbReference>
<proteinExistence type="predicted"/>
<dbReference type="GeneID" id="75110473"/>
<keyword evidence="1" id="KW-0413">Isomerase</keyword>
<dbReference type="InterPro" id="IPR037401">
    <property type="entry name" value="SnoaL-like"/>
</dbReference>
<dbReference type="Gene3D" id="3.10.450.50">
    <property type="match status" value="1"/>
</dbReference>
<dbReference type="InterPro" id="IPR032710">
    <property type="entry name" value="NTF2-like_dom_sf"/>
</dbReference>
<name>A0A248LIR4_9NEIS</name>
<dbReference type="EMBL" id="CP022115">
    <property type="protein sequence ID" value="ASJ24425.1"/>
    <property type="molecule type" value="Genomic_DNA"/>
</dbReference>
<reference evidence="2" key="1">
    <citation type="submission" date="2017-06" db="EMBL/GenBank/DDBJ databases">
        <title>Whole genome sequence of Laribacter hongkongensis LHGZ1.</title>
        <authorList>
            <person name="Chen D."/>
            <person name="Wu H."/>
            <person name="Chen J."/>
        </authorList>
    </citation>
    <scope>NUCLEOTIDE SEQUENCE [LARGE SCALE GENOMIC DNA]</scope>
    <source>
        <strain evidence="2">LHGZ1</strain>
    </source>
</reference>
<protein>
    <submittedName>
        <fullName evidence="1">Isomerase</fullName>
    </submittedName>
</protein>
<accession>A0A248LIR4</accession>
<evidence type="ECO:0000313" key="2">
    <source>
        <dbReference type="Proteomes" id="UP000197424"/>
    </source>
</evidence>
<gene>
    <name evidence="1" type="ORF">LHGZ1_1594</name>
</gene>
<dbReference type="AlphaFoldDB" id="A0A248LIR4"/>